<dbReference type="EMBL" id="CAEZYY010000029">
    <property type="protein sequence ID" value="CAB4763109.1"/>
    <property type="molecule type" value="Genomic_DNA"/>
</dbReference>
<gene>
    <name evidence="3" type="ORF">UFOPK2806_01826</name>
</gene>
<reference evidence="3" key="1">
    <citation type="submission" date="2020-05" db="EMBL/GenBank/DDBJ databases">
        <authorList>
            <person name="Chiriac C."/>
            <person name="Salcher M."/>
            <person name="Ghai R."/>
            <person name="Kavagutti S V."/>
        </authorList>
    </citation>
    <scope>NUCLEOTIDE SEQUENCE</scope>
</reference>
<dbReference type="Gene3D" id="2.30.110.10">
    <property type="entry name" value="Electron Transport, Fmn-binding Protein, Chain A"/>
    <property type="match status" value="1"/>
</dbReference>
<dbReference type="GO" id="GO:0016627">
    <property type="term" value="F:oxidoreductase activity, acting on the CH-CH group of donors"/>
    <property type="evidence" value="ECO:0007669"/>
    <property type="project" value="TreeGrafter"/>
</dbReference>
<keyword evidence="1" id="KW-0560">Oxidoreductase</keyword>
<evidence type="ECO:0000313" key="3">
    <source>
        <dbReference type="EMBL" id="CAB4763109.1"/>
    </source>
</evidence>
<dbReference type="Pfam" id="PF01243">
    <property type="entry name" value="PNPOx_N"/>
    <property type="match status" value="1"/>
</dbReference>
<name>A0A6J6UWQ1_9ZZZZ</name>
<dbReference type="AlphaFoldDB" id="A0A6J6UWQ1"/>
<accession>A0A6J6UWQ1</accession>
<evidence type="ECO:0000259" key="2">
    <source>
        <dbReference type="Pfam" id="PF01243"/>
    </source>
</evidence>
<protein>
    <submittedName>
        <fullName evidence="3">Unannotated protein</fullName>
    </submittedName>
</protein>
<dbReference type="GO" id="GO:0070967">
    <property type="term" value="F:coenzyme F420 binding"/>
    <property type="evidence" value="ECO:0007669"/>
    <property type="project" value="TreeGrafter"/>
</dbReference>
<dbReference type="PANTHER" id="PTHR35176">
    <property type="entry name" value="HEME OXYGENASE HI_0854-RELATED"/>
    <property type="match status" value="1"/>
</dbReference>
<dbReference type="InterPro" id="IPR012349">
    <property type="entry name" value="Split_barrel_FMN-bd"/>
</dbReference>
<dbReference type="GO" id="GO:0005829">
    <property type="term" value="C:cytosol"/>
    <property type="evidence" value="ECO:0007669"/>
    <property type="project" value="TreeGrafter"/>
</dbReference>
<proteinExistence type="predicted"/>
<organism evidence="3">
    <name type="scientific">freshwater metagenome</name>
    <dbReference type="NCBI Taxonomy" id="449393"/>
    <lineage>
        <taxon>unclassified sequences</taxon>
        <taxon>metagenomes</taxon>
        <taxon>ecological metagenomes</taxon>
    </lineage>
</organism>
<dbReference type="PANTHER" id="PTHR35176:SF6">
    <property type="entry name" value="HEME OXYGENASE HI_0854-RELATED"/>
    <property type="match status" value="1"/>
</dbReference>
<feature type="domain" description="Pyridoxamine 5'-phosphate oxidase N-terminal" evidence="2">
    <location>
        <begin position="18"/>
        <end position="119"/>
    </location>
</feature>
<dbReference type="InterPro" id="IPR052019">
    <property type="entry name" value="F420H2_bilvrd_red/Heme_oxyg"/>
</dbReference>
<sequence>MPGLNREDVEGFLSEPGHMLRLATLDADGMPRNVPIWYVDDEGMIKFTPRARSVFLDNLLRDPRCAMTIDEDPLPYRKVALQGRVQLLYPIGRDDEWRDLYRTIAKRYIDDEAADAYVENTIDQPRALLGLPVYGEGTKRVTWRMPVGDEDPTGIWHRRYYLDNTIMANLADNPQT</sequence>
<dbReference type="InterPro" id="IPR011576">
    <property type="entry name" value="Pyridox_Oxase_N"/>
</dbReference>
<evidence type="ECO:0000256" key="1">
    <source>
        <dbReference type="ARBA" id="ARBA00023002"/>
    </source>
</evidence>
<dbReference type="SUPFAM" id="SSF50475">
    <property type="entry name" value="FMN-binding split barrel"/>
    <property type="match status" value="1"/>
</dbReference>